<dbReference type="GO" id="GO:0039666">
    <property type="term" value="P:virion attachment to host cell pilus"/>
    <property type="evidence" value="ECO:0007669"/>
    <property type="project" value="UniProtKB-KW"/>
</dbReference>
<keyword evidence="5" id="KW-1175">Viral attachment to host cell pilus</keyword>
<sequence>MPSKTTHYDVDLVPRVSGYANATYPVRATTRDWFRTWTTTAGYAQKKRTFSELPTNPLDEQSFDRKHVMSSVRLDKWVGGANPIISVYIDFTTGHWLPPQVTAPTTAHAALYNKCVAGLPKKINGTQFNSLVFMAELRKTREMVSNLVKDISLAFDKKQRDRTENLSKLSPRAYYREHGMTKRAFRSESGLNRSSGLTKRELQNVWLEYRYGWRLLVKDIHDALASVHDLRTKRPVFRVEKTAFEGATSTFPINHLQLTDRYAPPGQVLNDLSVTRVTRSEVTIKVRYRDSFPLLGTLQQYGITNPALLVWELIPYSFVFDWLVPVADYLSTIDTFVGKEFVSGSVSYVHDDTVVSEPANVRVDPANSGWVLGKKISVKACTSKRRTYKRVALTTFPSASLPSLDVSLNSQRLIDAVSLVTQRIRR</sequence>
<organism evidence="8 9">
    <name type="scientific">ssRNA phage SRR5466366_1</name>
    <dbReference type="NCBI Taxonomy" id="2786403"/>
    <lineage>
        <taxon>Viruses</taxon>
        <taxon>Riboviria</taxon>
        <taxon>Orthornavirae</taxon>
        <taxon>Lenarviricota</taxon>
        <taxon>Leviviricetes</taxon>
        <taxon>Norzivirales</taxon>
        <taxon>Fiersviridae</taxon>
        <taxon>Niuhvovirus</taxon>
        <taxon>Niuhvovirus limivivens</taxon>
    </lineage>
</organism>
<evidence type="ECO:0000313" key="8">
    <source>
        <dbReference type="EMBL" id="DAD52386.1"/>
    </source>
</evidence>
<evidence type="ECO:0000256" key="1">
    <source>
        <dbReference type="ARBA" id="ARBA00004328"/>
    </source>
</evidence>
<dbReference type="EMBL" id="BK014089">
    <property type="protein sequence ID" value="DAD52386.1"/>
    <property type="molecule type" value="Genomic_RNA"/>
</dbReference>
<proteinExistence type="inferred from homology"/>
<comment type="similarity">
    <text evidence="7">Belongs to the Leviviricetes maturation protein family.</text>
</comment>
<accession>A0A8S5L595</accession>
<evidence type="ECO:0000313" key="9">
    <source>
        <dbReference type="Proteomes" id="UP000680434"/>
    </source>
</evidence>
<evidence type="ECO:0000256" key="7">
    <source>
        <dbReference type="ARBA" id="ARBA00035110"/>
    </source>
</evidence>
<gene>
    <name evidence="8" type="primary">SRR5466366_1_2</name>
</gene>
<dbReference type="KEGG" id="vg:80398701"/>
<keyword evidence="2" id="KW-0945">Host-virus interaction</keyword>
<evidence type="ECO:0000256" key="2">
    <source>
        <dbReference type="ARBA" id="ARBA00022581"/>
    </source>
</evidence>
<comment type="subcellular location">
    <subcellularLocation>
        <location evidence="1">Virion</location>
    </subcellularLocation>
</comment>
<dbReference type="GeneID" id="80398701"/>
<keyword evidence="6" id="KW-1160">Virus entry into host cell</keyword>
<name>A0A8S5L595_9VIRU</name>
<evidence type="ECO:0000256" key="6">
    <source>
        <dbReference type="ARBA" id="ARBA00023296"/>
    </source>
</evidence>
<dbReference type="GO" id="GO:0044423">
    <property type="term" value="C:virion component"/>
    <property type="evidence" value="ECO:0007669"/>
    <property type="project" value="UniProtKB-KW"/>
</dbReference>
<reference evidence="8 9" key="1">
    <citation type="submission" date="2020-09" db="EMBL/GenBank/DDBJ databases">
        <title>Leviviricetes taxonomy.</title>
        <authorList>
            <person name="Stockdale S.R."/>
            <person name="Callanan J."/>
            <person name="Adriaenssens E.M."/>
            <person name="Kuhn J.H."/>
            <person name="Rumnieks J."/>
            <person name="Shkoporov A."/>
            <person name="Draper L.A."/>
            <person name="Ross P."/>
            <person name="Hill C."/>
        </authorList>
    </citation>
    <scope>NUCLEOTIDE SEQUENCE [LARGE SCALE GENOMIC DNA]</scope>
</reference>
<keyword evidence="4" id="KW-0946">Virion</keyword>
<evidence type="ECO:0000256" key="3">
    <source>
        <dbReference type="ARBA" id="ARBA00022804"/>
    </source>
</evidence>
<dbReference type="InterPro" id="IPR005563">
    <property type="entry name" value="A_protein"/>
</dbReference>
<keyword evidence="3" id="KW-1161">Viral attachment to host cell</keyword>
<keyword evidence="9" id="KW-1185">Reference proteome</keyword>
<dbReference type="RefSeq" id="YP_010769629.1">
    <property type="nucleotide sequence ID" value="NC_074031.1"/>
</dbReference>
<dbReference type="Proteomes" id="UP000680434">
    <property type="component" value="Segment"/>
</dbReference>
<protein>
    <submittedName>
        <fullName evidence="8">Maturation protein</fullName>
    </submittedName>
</protein>
<evidence type="ECO:0000256" key="4">
    <source>
        <dbReference type="ARBA" id="ARBA00022844"/>
    </source>
</evidence>
<dbReference type="Pfam" id="PF03863">
    <property type="entry name" value="Phage_mat-A"/>
    <property type="match status" value="1"/>
</dbReference>
<evidence type="ECO:0000256" key="5">
    <source>
        <dbReference type="ARBA" id="ARBA00023104"/>
    </source>
</evidence>